<sequence length="112" mass="12803">MNASSSHQSLLDGVRVLRLALLGVELQLQSVELQQLVVDLPLHHLPLRLRIRQLRAQLKHRLGFVTELSKAGAQAGHLLPTLVRNIDLIWVYFSEQQIHVHKGLVKLFLQHF</sequence>
<name>A0A7J5YIZ0_DISMA</name>
<evidence type="ECO:0000313" key="2">
    <source>
        <dbReference type="Proteomes" id="UP000518266"/>
    </source>
</evidence>
<gene>
    <name evidence="1" type="ORF">F7725_019185</name>
</gene>
<comment type="caution">
    <text evidence="1">The sequence shown here is derived from an EMBL/GenBank/DDBJ whole genome shotgun (WGS) entry which is preliminary data.</text>
</comment>
<dbReference type="Proteomes" id="UP000518266">
    <property type="component" value="Unassembled WGS sequence"/>
</dbReference>
<proteinExistence type="predicted"/>
<accession>A0A7J5YIZ0</accession>
<protein>
    <submittedName>
        <fullName evidence="1">Uncharacterized protein</fullName>
    </submittedName>
</protein>
<dbReference type="AlphaFoldDB" id="A0A7J5YIZ0"/>
<keyword evidence="2" id="KW-1185">Reference proteome</keyword>
<organism evidence="1 2">
    <name type="scientific">Dissostichus mawsoni</name>
    <name type="common">Antarctic cod</name>
    <dbReference type="NCBI Taxonomy" id="36200"/>
    <lineage>
        <taxon>Eukaryota</taxon>
        <taxon>Metazoa</taxon>
        <taxon>Chordata</taxon>
        <taxon>Craniata</taxon>
        <taxon>Vertebrata</taxon>
        <taxon>Euteleostomi</taxon>
        <taxon>Actinopterygii</taxon>
        <taxon>Neopterygii</taxon>
        <taxon>Teleostei</taxon>
        <taxon>Neoteleostei</taxon>
        <taxon>Acanthomorphata</taxon>
        <taxon>Eupercaria</taxon>
        <taxon>Perciformes</taxon>
        <taxon>Notothenioidei</taxon>
        <taxon>Nototheniidae</taxon>
        <taxon>Dissostichus</taxon>
    </lineage>
</organism>
<reference evidence="1 2" key="1">
    <citation type="submission" date="2020-03" db="EMBL/GenBank/DDBJ databases">
        <title>Dissostichus mawsoni Genome sequencing and assembly.</title>
        <authorList>
            <person name="Park H."/>
        </authorList>
    </citation>
    <scope>NUCLEOTIDE SEQUENCE [LARGE SCALE GENOMIC DNA]</scope>
    <source>
        <strain evidence="1">DM0001</strain>
        <tissue evidence="1">Muscle</tissue>
    </source>
</reference>
<dbReference type="EMBL" id="JAAKFY010000011">
    <property type="protein sequence ID" value="KAF3849466.1"/>
    <property type="molecule type" value="Genomic_DNA"/>
</dbReference>
<evidence type="ECO:0000313" key="1">
    <source>
        <dbReference type="EMBL" id="KAF3849466.1"/>
    </source>
</evidence>